<accession>A0A160U064</accession>
<dbReference type="EMBL" id="CZQD01000015">
    <property type="protein sequence ID" value="CUS55924.1"/>
    <property type="molecule type" value="Genomic_DNA"/>
</dbReference>
<dbReference type="PROSITE" id="PS50828">
    <property type="entry name" value="SMR"/>
    <property type="match status" value="1"/>
</dbReference>
<organism evidence="2">
    <name type="scientific">hydrothermal vent metagenome</name>
    <dbReference type="NCBI Taxonomy" id="652676"/>
    <lineage>
        <taxon>unclassified sequences</taxon>
        <taxon>metagenomes</taxon>
        <taxon>ecological metagenomes</taxon>
    </lineage>
</organism>
<sequence>MTKRRLTPEESRAWSRVASTIKPIGPAKDSLEEFERALEAGEPVSPNRARKSSAAGLIAAAGRALEKPKVTARAADRKGEKRVKRGRLELAGKIDLHGHTQASADAMLNAFLQRSRAEGARCVLVITGKGRGGEGVLRRNFLDWVQGPGASHLVSGYSEAHARHGGSGAFYLFLRRAGTPGTPRTGH</sequence>
<evidence type="ECO:0000259" key="1">
    <source>
        <dbReference type="PROSITE" id="PS50828"/>
    </source>
</evidence>
<feature type="domain" description="Smr" evidence="1">
    <location>
        <begin position="94"/>
        <end position="175"/>
    </location>
</feature>
<dbReference type="InterPro" id="IPR036063">
    <property type="entry name" value="Smr_dom_sf"/>
</dbReference>
<gene>
    <name evidence="2" type="ORF">MGWOODY_Hyp148</name>
</gene>
<dbReference type="PANTHER" id="PTHR35562">
    <property type="entry name" value="DNA ENDONUCLEASE SMRA-RELATED"/>
    <property type="match status" value="1"/>
</dbReference>
<name>A0A160U064_9ZZZZ</name>
<protein>
    <submittedName>
        <fullName evidence="2">SMR/MUTS FAMILY PROTEIN</fullName>
    </submittedName>
</protein>
<evidence type="ECO:0000313" key="2">
    <source>
        <dbReference type="EMBL" id="CUS55924.1"/>
    </source>
</evidence>
<dbReference type="Gene3D" id="3.30.1370.110">
    <property type="match status" value="1"/>
</dbReference>
<proteinExistence type="predicted"/>
<dbReference type="Pfam" id="PF01713">
    <property type="entry name" value="Smr"/>
    <property type="match status" value="1"/>
</dbReference>
<dbReference type="PANTHER" id="PTHR35562:SF2">
    <property type="entry name" value="DNA ENDONUCLEASE SMRA-RELATED"/>
    <property type="match status" value="1"/>
</dbReference>
<dbReference type="SUPFAM" id="SSF160443">
    <property type="entry name" value="SMR domain-like"/>
    <property type="match status" value="1"/>
</dbReference>
<dbReference type="InterPro" id="IPR002625">
    <property type="entry name" value="Smr_dom"/>
</dbReference>
<reference evidence="2" key="1">
    <citation type="submission" date="2015-10" db="EMBL/GenBank/DDBJ databases">
        <authorList>
            <person name="Gilbert D.G."/>
        </authorList>
    </citation>
    <scope>NUCLEOTIDE SEQUENCE</scope>
</reference>
<dbReference type="AlphaFoldDB" id="A0A160U064"/>